<keyword evidence="3" id="KW-0732">Signal</keyword>
<evidence type="ECO:0000256" key="3">
    <source>
        <dbReference type="SAM" id="SignalP"/>
    </source>
</evidence>
<dbReference type="Proteomes" id="UP001054945">
    <property type="component" value="Unassembled WGS sequence"/>
</dbReference>
<evidence type="ECO:0000256" key="1">
    <source>
        <dbReference type="ARBA" id="ARBA00022614"/>
    </source>
</evidence>
<dbReference type="PANTHER" id="PTHR45712">
    <property type="entry name" value="AGAP008170-PA"/>
    <property type="match status" value="1"/>
</dbReference>
<evidence type="ECO:0000256" key="2">
    <source>
        <dbReference type="ARBA" id="ARBA00022737"/>
    </source>
</evidence>
<dbReference type="InterPro" id="IPR003591">
    <property type="entry name" value="Leu-rich_rpt_typical-subtyp"/>
</dbReference>
<dbReference type="PANTHER" id="PTHR45712:SF22">
    <property type="entry name" value="INSULIN-LIKE GROWTH FACTOR-BINDING PROTEIN COMPLEX ACID LABILE SUBUNIT"/>
    <property type="match status" value="1"/>
</dbReference>
<dbReference type="PROSITE" id="PS51450">
    <property type="entry name" value="LRR"/>
    <property type="match status" value="1"/>
</dbReference>
<dbReference type="Gene3D" id="3.80.10.10">
    <property type="entry name" value="Ribonuclease Inhibitor"/>
    <property type="match status" value="2"/>
</dbReference>
<dbReference type="Pfam" id="PF13855">
    <property type="entry name" value="LRR_8"/>
    <property type="match status" value="1"/>
</dbReference>
<feature type="chain" id="PRO_5043327167" evidence="3">
    <location>
        <begin position="18"/>
        <end position="314"/>
    </location>
</feature>
<dbReference type="AlphaFoldDB" id="A0AAV4XZS2"/>
<protein>
    <submittedName>
        <fullName evidence="4">Uncharacterized protein</fullName>
    </submittedName>
</protein>
<evidence type="ECO:0000313" key="5">
    <source>
        <dbReference type="Proteomes" id="UP001054945"/>
    </source>
</evidence>
<reference evidence="4 5" key="1">
    <citation type="submission" date="2021-06" db="EMBL/GenBank/DDBJ databases">
        <title>Caerostris extrusa draft genome.</title>
        <authorList>
            <person name="Kono N."/>
            <person name="Arakawa K."/>
        </authorList>
    </citation>
    <scope>NUCLEOTIDE SEQUENCE [LARGE SCALE GENOMIC DNA]</scope>
</reference>
<accession>A0AAV4XZS2</accession>
<keyword evidence="2" id="KW-0677">Repeat</keyword>
<comment type="caution">
    <text evidence="4">The sequence shown here is derived from an EMBL/GenBank/DDBJ whole genome shotgun (WGS) entry which is preliminary data.</text>
</comment>
<dbReference type="InterPro" id="IPR050333">
    <property type="entry name" value="SLRP"/>
</dbReference>
<gene>
    <name evidence="4" type="primary">AVEN_174660_1</name>
    <name evidence="4" type="ORF">CEXT_233591</name>
</gene>
<dbReference type="EMBL" id="BPLR01018399">
    <property type="protein sequence ID" value="GIY99225.1"/>
    <property type="molecule type" value="Genomic_DNA"/>
</dbReference>
<sequence>MRPLLSFIGFTVNITTALPSCRTMTQIPASLILSIPLMLNVWPFSKELCPPPETLEPCRCQGNKSYAAVLCEDVFSEDDLTSVMTAIKDKPIDGVELRSVSMRYIPEDAFDGTNLKSIEIVNSSIMSLSENDHAFKGLEDTLLILRVINCSYASVWDWTLLERLNKLKELEISNSNLLELEDDFHLFEAAAFGQERFAIGGEITSSIACQKLHTLGLSQNKIEELPADMFTQMPKLRFLFLEGNPILIVDAKTFQPVWNQLKIIFLNNALHCDCRMSWMTEMKEKLRLLQGACSSPPRLRGRKIALLKSEELVC</sequence>
<evidence type="ECO:0000313" key="4">
    <source>
        <dbReference type="EMBL" id="GIY99225.1"/>
    </source>
</evidence>
<dbReference type="InterPro" id="IPR001611">
    <property type="entry name" value="Leu-rich_rpt"/>
</dbReference>
<feature type="signal peptide" evidence="3">
    <location>
        <begin position="1"/>
        <end position="17"/>
    </location>
</feature>
<organism evidence="4 5">
    <name type="scientific">Caerostris extrusa</name>
    <name type="common">Bark spider</name>
    <name type="synonym">Caerostris bankana</name>
    <dbReference type="NCBI Taxonomy" id="172846"/>
    <lineage>
        <taxon>Eukaryota</taxon>
        <taxon>Metazoa</taxon>
        <taxon>Ecdysozoa</taxon>
        <taxon>Arthropoda</taxon>
        <taxon>Chelicerata</taxon>
        <taxon>Arachnida</taxon>
        <taxon>Araneae</taxon>
        <taxon>Araneomorphae</taxon>
        <taxon>Entelegynae</taxon>
        <taxon>Araneoidea</taxon>
        <taxon>Araneidae</taxon>
        <taxon>Caerostris</taxon>
    </lineage>
</organism>
<dbReference type="InterPro" id="IPR032675">
    <property type="entry name" value="LRR_dom_sf"/>
</dbReference>
<dbReference type="SMART" id="SM00369">
    <property type="entry name" value="LRR_TYP"/>
    <property type="match status" value="3"/>
</dbReference>
<name>A0AAV4XZS2_CAEEX</name>
<proteinExistence type="predicted"/>
<dbReference type="SUPFAM" id="SSF52058">
    <property type="entry name" value="L domain-like"/>
    <property type="match status" value="1"/>
</dbReference>
<keyword evidence="1" id="KW-0433">Leucine-rich repeat</keyword>
<keyword evidence="5" id="KW-1185">Reference proteome</keyword>